<dbReference type="PANTHER" id="PTHR30151:SF19">
    <property type="entry name" value="ABC TRANSPORTER PERMEASE"/>
    <property type="match status" value="1"/>
</dbReference>
<dbReference type="EMBL" id="FOQZ01000001">
    <property type="protein sequence ID" value="SFI18066.1"/>
    <property type="molecule type" value="Genomic_DNA"/>
</dbReference>
<dbReference type="PROSITE" id="PS50928">
    <property type="entry name" value="ABC_TM1"/>
    <property type="match status" value="1"/>
</dbReference>
<evidence type="ECO:0000256" key="1">
    <source>
        <dbReference type="ARBA" id="ARBA00004651"/>
    </source>
</evidence>
<keyword evidence="6 7" id="KW-0472">Membrane</keyword>
<dbReference type="GO" id="GO:0005886">
    <property type="term" value="C:plasma membrane"/>
    <property type="evidence" value="ECO:0007669"/>
    <property type="project" value="UniProtKB-SubCell"/>
</dbReference>
<dbReference type="SUPFAM" id="SSF161098">
    <property type="entry name" value="MetI-like"/>
    <property type="match status" value="1"/>
</dbReference>
<evidence type="ECO:0000256" key="6">
    <source>
        <dbReference type="ARBA" id="ARBA00023136"/>
    </source>
</evidence>
<reference evidence="9 10" key="1">
    <citation type="submission" date="2016-10" db="EMBL/GenBank/DDBJ databases">
        <authorList>
            <person name="Varghese N."/>
            <person name="Submissions S."/>
        </authorList>
    </citation>
    <scope>NUCLEOTIDE SEQUENCE [LARGE SCALE GENOMIC DNA]</scope>
    <source>
        <strain evidence="9 10">UNC380MFSha3.1</strain>
    </source>
</reference>
<dbReference type="Gene3D" id="1.10.3720.10">
    <property type="entry name" value="MetI-like"/>
    <property type="match status" value="1"/>
</dbReference>
<dbReference type="Proteomes" id="UP000198702">
    <property type="component" value="Unassembled WGS sequence"/>
</dbReference>
<dbReference type="InterPro" id="IPR000515">
    <property type="entry name" value="MetI-like"/>
</dbReference>
<evidence type="ECO:0000259" key="8">
    <source>
        <dbReference type="PROSITE" id="PS50928"/>
    </source>
</evidence>
<feature type="transmembrane region" description="Helical" evidence="7">
    <location>
        <begin position="124"/>
        <end position="146"/>
    </location>
</feature>
<organism evidence="9 10">
    <name type="scientific">Microbacterium saccharophilum</name>
    <dbReference type="NCBI Taxonomy" id="1213358"/>
    <lineage>
        <taxon>Bacteria</taxon>
        <taxon>Bacillati</taxon>
        <taxon>Actinomycetota</taxon>
        <taxon>Actinomycetes</taxon>
        <taxon>Micrococcales</taxon>
        <taxon>Microbacteriaceae</taxon>
        <taxon>Microbacterium</taxon>
    </lineage>
</organism>
<feature type="transmembrane region" description="Helical" evidence="7">
    <location>
        <begin position="248"/>
        <end position="269"/>
    </location>
</feature>
<feature type="transmembrane region" description="Helical" evidence="7">
    <location>
        <begin position="204"/>
        <end position="228"/>
    </location>
</feature>
<evidence type="ECO:0000313" key="9">
    <source>
        <dbReference type="EMBL" id="SFI18066.1"/>
    </source>
</evidence>
<evidence type="ECO:0000256" key="3">
    <source>
        <dbReference type="ARBA" id="ARBA00022475"/>
    </source>
</evidence>
<protein>
    <submittedName>
        <fullName evidence="9">NitT/TauT family transport system permease protein</fullName>
    </submittedName>
</protein>
<feature type="domain" description="ABC transmembrane type-1" evidence="8">
    <location>
        <begin position="82"/>
        <end position="267"/>
    </location>
</feature>
<evidence type="ECO:0000256" key="2">
    <source>
        <dbReference type="ARBA" id="ARBA00022448"/>
    </source>
</evidence>
<sequence length="278" mass="29382">MTAITATAPVTDAASGPAPEALKKAAWRRSQLYPNIWRIGILVFVFGVWQIGTSLGVVNTFLFGSPAQVLESATRSLADGSLLTDVWATLSATLAGFAIGTALGVLSGWGLWFFPRVQAVFDPYFVVFNALPKIALGPMLVIWLGSGLTSKIVLAAFATFVIAVLNAYQGARKVDSQSVGLIRSMGASHRQVFQKLVVPTSIPWIVAAFKINIGLALVAVIGGEFVSANAGLGYKSAVSGSLFDINGVWVAIFAILILAAALYFVVAAIEKTLIKKYT</sequence>
<dbReference type="AlphaFoldDB" id="A0A7Z7CV92"/>
<keyword evidence="4 7" id="KW-0812">Transmembrane</keyword>
<comment type="caution">
    <text evidence="9">The sequence shown here is derived from an EMBL/GenBank/DDBJ whole genome shotgun (WGS) entry which is preliminary data.</text>
</comment>
<keyword evidence="2 7" id="KW-0813">Transport</keyword>
<feature type="transmembrane region" description="Helical" evidence="7">
    <location>
        <begin position="86"/>
        <end position="112"/>
    </location>
</feature>
<evidence type="ECO:0000313" key="10">
    <source>
        <dbReference type="Proteomes" id="UP000198702"/>
    </source>
</evidence>
<proteinExistence type="inferred from homology"/>
<keyword evidence="3" id="KW-1003">Cell membrane</keyword>
<comment type="similarity">
    <text evidence="7">Belongs to the binding-protein-dependent transport system permease family.</text>
</comment>
<evidence type="ECO:0000256" key="5">
    <source>
        <dbReference type="ARBA" id="ARBA00022989"/>
    </source>
</evidence>
<comment type="subcellular location">
    <subcellularLocation>
        <location evidence="1 7">Cell membrane</location>
        <topology evidence="1 7">Multi-pass membrane protein</topology>
    </subcellularLocation>
</comment>
<dbReference type="InterPro" id="IPR035906">
    <property type="entry name" value="MetI-like_sf"/>
</dbReference>
<evidence type="ECO:0000256" key="4">
    <source>
        <dbReference type="ARBA" id="ARBA00022692"/>
    </source>
</evidence>
<dbReference type="GO" id="GO:0055085">
    <property type="term" value="P:transmembrane transport"/>
    <property type="evidence" value="ECO:0007669"/>
    <property type="project" value="InterPro"/>
</dbReference>
<keyword evidence="5 7" id="KW-1133">Transmembrane helix</keyword>
<dbReference type="RefSeq" id="WP_155947978.1">
    <property type="nucleotide sequence ID" value="NZ_FOQZ01000001.1"/>
</dbReference>
<gene>
    <name evidence="9" type="ORF">SAMN04487751_0150</name>
</gene>
<name>A0A7Z7CV92_9MICO</name>
<feature type="transmembrane region" description="Helical" evidence="7">
    <location>
        <begin position="152"/>
        <end position="168"/>
    </location>
</feature>
<dbReference type="PANTHER" id="PTHR30151">
    <property type="entry name" value="ALKANE SULFONATE ABC TRANSPORTER-RELATED, MEMBRANE SUBUNIT"/>
    <property type="match status" value="1"/>
</dbReference>
<dbReference type="CDD" id="cd06261">
    <property type="entry name" value="TM_PBP2"/>
    <property type="match status" value="1"/>
</dbReference>
<feature type="transmembrane region" description="Helical" evidence="7">
    <location>
        <begin position="32"/>
        <end position="52"/>
    </location>
</feature>
<dbReference type="Pfam" id="PF00528">
    <property type="entry name" value="BPD_transp_1"/>
    <property type="match status" value="1"/>
</dbReference>
<evidence type="ECO:0000256" key="7">
    <source>
        <dbReference type="RuleBase" id="RU363032"/>
    </source>
</evidence>
<accession>A0A7Z7CV92</accession>